<dbReference type="Proteomes" id="UP000079169">
    <property type="component" value="Unplaced"/>
</dbReference>
<sequence>MDVQNTQNLHFRNNLVERNQGGLNIRADSRGSATSLKGWIHNNLFVLNQNNPTLYVEGRQSSPYQEVTIYRNYFTRNISPYKNTIVLFQVREKRGFPPISHIPIETLIVPLGIKGHM</sequence>
<dbReference type="STRING" id="121845.A0A3Q0JII3"/>
<reference evidence="2" key="1">
    <citation type="submission" date="2025-08" db="UniProtKB">
        <authorList>
            <consortium name="RefSeq"/>
        </authorList>
    </citation>
    <scope>IDENTIFICATION</scope>
</reference>
<keyword evidence="1" id="KW-1185">Reference proteome</keyword>
<dbReference type="PaxDb" id="121845-A0A3Q0JII3"/>
<dbReference type="InterPro" id="IPR011050">
    <property type="entry name" value="Pectin_lyase_fold/virulence"/>
</dbReference>
<dbReference type="AlphaFoldDB" id="A0A3Q0JII3"/>
<proteinExistence type="predicted"/>
<dbReference type="RefSeq" id="XP_026688204.1">
    <property type="nucleotide sequence ID" value="XM_026832403.1"/>
</dbReference>
<protein>
    <submittedName>
        <fullName evidence="2">Protein bark beetle-like</fullName>
    </submittedName>
</protein>
<dbReference type="KEGG" id="dci:113472493"/>
<organism evidence="1 2">
    <name type="scientific">Diaphorina citri</name>
    <name type="common">Asian citrus psyllid</name>
    <dbReference type="NCBI Taxonomy" id="121845"/>
    <lineage>
        <taxon>Eukaryota</taxon>
        <taxon>Metazoa</taxon>
        <taxon>Ecdysozoa</taxon>
        <taxon>Arthropoda</taxon>
        <taxon>Hexapoda</taxon>
        <taxon>Insecta</taxon>
        <taxon>Pterygota</taxon>
        <taxon>Neoptera</taxon>
        <taxon>Paraneoptera</taxon>
        <taxon>Hemiptera</taxon>
        <taxon>Sternorrhyncha</taxon>
        <taxon>Psylloidea</taxon>
        <taxon>Psyllidae</taxon>
        <taxon>Diaphorininae</taxon>
        <taxon>Diaphorina</taxon>
    </lineage>
</organism>
<gene>
    <name evidence="2" type="primary">LOC113472493</name>
</gene>
<accession>A0A3Q0JII3</accession>
<evidence type="ECO:0000313" key="2">
    <source>
        <dbReference type="RefSeq" id="XP_026688204.1"/>
    </source>
</evidence>
<dbReference type="GeneID" id="113472493"/>
<evidence type="ECO:0000313" key="1">
    <source>
        <dbReference type="Proteomes" id="UP000079169"/>
    </source>
</evidence>
<dbReference type="SUPFAM" id="SSF51126">
    <property type="entry name" value="Pectin lyase-like"/>
    <property type="match status" value="1"/>
</dbReference>
<name>A0A3Q0JII3_DIACI</name>